<dbReference type="CDD" id="cd06170">
    <property type="entry name" value="LuxR_C_like"/>
    <property type="match status" value="1"/>
</dbReference>
<keyword evidence="1" id="KW-0805">Transcription regulation</keyword>
<dbReference type="Gene3D" id="1.10.10.10">
    <property type="entry name" value="Winged helix-like DNA-binding domain superfamily/Winged helix DNA-binding domain"/>
    <property type="match status" value="1"/>
</dbReference>
<evidence type="ECO:0000256" key="3">
    <source>
        <dbReference type="ARBA" id="ARBA00023163"/>
    </source>
</evidence>
<evidence type="ECO:0000313" key="6">
    <source>
        <dbReference type="Proteomes" id="UP000031197"/>
    </source>
</evidence>
<dbReference type="InterPro" id="IPR000792">
    <property type="entry name" value="Tscrpt_reg_LuxR_C"/>
</dbReference>
<keyword evidence="3" id="KW-0804">Transcription</keyword>
<dbReference type="PANTHER" id="PTHR44688">
    <property type="entry name" value="DNA-BINDING TRANSCRIPTIONAL ACTIVATOR DEVR_DOSR"/>
    <property type="match status" value="1"/>
</dbReference>
<dbReference type="InterPro" id="IPR016032">
    <property type="entry name" value="Sig_transdc_resp-reg_C-effctor"/>
</dbReference>
<accession>A0A0B3YJW2</accession>
<dbReference type="RefSeq" id="WP_039217926.1">
    <property type="nucleotide sequence ID" value="NZ_JWLW01000010.1"/>
</dbReference>
<evidence type="ECO:0000259" key="4">
    <source>
        <dbReference type="PROSITE" id="PS50043"/>
    </source>
</evidence>
<keyword evidence="6" id="KW-1185">Reference proteome</keyword>
<dbReference type="AlphaFoldDB" id="A0A0B3YJW2"/>
<dbReference type="GO" id="GO:0003677">
    <property type="term" value="F:DNA binding"/>
    <property type="evidence" value="ECO:0007669"/>
    <property type="project" value="UniProtKB-KW"/>
</dbReference>
<gene>
    <name evidence="5" type="ORF">RJ41_05350</name>
</gene>
<evidence type="ECO:0000256" key="2">
    <source>
        <dbReference type="ARBA" id="ARBA00023125"/>
    </source>
</evidence>
<dbReference type="SMART" id="SM00421">
    <property type="entry name" value="HTH_LUXR"/>
    <property type="match status" value="1"/>
</dbReference>
<reference evidence="5 6" key="1">
    <citation type="submission" date="2014-12" db="EMBL/GenBank/DDBJ databases">
        <title>Genome sequencing of Alteromonas marina AD001.</title>
        <authorList>
            <person name="Adrian T.G.S."/>
            <person name="Chan K.G."/>
        </authorList>
    </citation>
    <scope>NUCLEOTIDE SEQUENCE [LARGE SCALE GENOMIC DNA]</scope>
    <source>
        <strain evidence="5 6">AD001</strain>
    </source>
</reference>
<comment type="caution">
    <text evidence="5">The sequence shown here is derived from an EMBL/GenBank/DDBJ whole genome shotgun (WGS) entry which is preliminary data.</text>
</comment>
<dbReference type="InterPro" id="IPR036388">
    <property type="entry name" value="WH-like_DNA-bd_sf"/>
</dbReference>
<dbReference type="PANTHER" id="PTHR44688:SF16">
    <property type="entry name" value="DNA-BINDING TRANSCRIPTIONAL ACTIVATOR DEVR_DOSR"/>
    <property type="match status" value="1"/>
</dbReference>
<dbReference type="PROSITE" id="PS00622">
    <property type="entry name" value="HTH_LUXR_1"/>
    <property type="match status" value="1"/>
</dbReference>
<dbReference type="PROSITE" id="PS50043">
    <property type="entry name" value="HTH_LUXR_2"/>
    <property type="match status" value="1"/>
</dbReference>
<dbReference type="OrthoDB" id="9774661at2"/>
<dbReference type="GO" id="GO:0006355">
    <property type="term" value="P:regulation of DNA-templated transcription"/>
    <property type="evidence" value="ECO:0007669"/>
    <property type="project" value="InterPro"/>
</dbReference>
<dbReference type="PRINTS" id="PR00038">
    <property type="entry name" value="HTHLUXR"/>
</dbReference>
<dbReference type="SUPFAM" id="SSF46894">
    <property type="entry name" value="C-terminal effector domain of the bipartite response regulators"/>
    <property type="match status" value="1"/>
</dbReference>
<evidence type="ECO:0000256" key="1">
    <source>
        <dbReference type="ARBA" id="ARBA00023015"/>
    </source>
</evidence>
<dbReference type="Proteomes" id="UP000031197">
    <property type="component" value="Unassembled WGS sequence"/>
</dbReference>
<dbReference type="EMBL" id="JWLW01000010">
    <property type="protein sequence ID" value="KHT55003.1"/>
    <property type="molecule type" value="Genomic_DNA"/>
</dbReference>
<organism evidence="5 6">
    <name type="scientific">Alteromonas marina</name>
    <dbReference type="NCBI Taxonomy" id="203795"/>
    <lineage>
        <taxon>Bacteria</taxon>
        <taxon>Pseudomonadati</taxon>
        <taxon>Pseudomonadota</taxon>
        <taxon>Gammaproteobacteria</taxon>
        <taxon>Alteromonadales</taxon>
        <taxon>Alteromonadaceae</taxon>
        <taxon>Alteromonas/Salinimonas group</taxon>
        <taxon>Alteromonas</taxon>
    </lineage>
</organism>
<feature type="domain" description="HTH luxR-type" evidence="4">
    <location>
        <begin position="31"/>
        <end position="96"/>
    </location>
</feature>
<dbReference type="Pfam" id="PF00196">
    <property type="entry name" value="GerE"/>
    <property type="match status" value="1"/>
</dbReference>
<proteinExistence type="predicted"/>
<name>A0A0B3YJW2_9ALTE</name>
<protein>
    <submittedName>
        <fullName evidence="5">Transcriptional regulator</fullName>
    </submittedName>
</protein>
<sequence length="103" mass="11626">MKNHEIREPAVLITAAERMQIDASGLTASDSVIPMDCLSKRELQVVHKIMEGRSNKVIASELFISERTVKFHCANIYKKLNISSRSALIACCFRTLYREVVSL</sequence>
<keyword evidence="2" id="KW-0238">DNA-binding</keyword>
<evidence type="ECO:0000313" key="5">
    <source>
        <dbReference type="EMBL" id="KHT55003.1"/>
    </source>
</evidence>